<keyword evidence="4" id="KW-0472">Membrane</keyword>
<keyword evidence="2" id="KW-0238">DNA-binding</keyword>
<evidence type="ECO:0000256" key="2">
    <source>
        <dbReference type="ARBA" id="ARBA00023125"/>
    </source>
</evidence>
<protein>
    <submittedName>
        <fullName evidence="8">Helix-turn-helix domain-containing protein</fullName>
    </submittedName>
</protein>
<evidence type="ECO:0000313" key="10">
    <source>
        <dbReference type="Proteomes" id="UP000317180"/>
    </source>
</evidence>
<dbReference type="PROSITE" id="PS50983">
    <property type="entry name" value="FE_B12_PBP"/>
    <property type="match status" value="1"/>
</dbReference>
<evidence type="ECO:0000313" key="7">
    <source>
        <dbReference type="EMBL" id="GED27643.1"/>
    </source>
</evidence>
<sequence length="396" mass="44955">MFSNERNHSEAGSTDAPHMSLDEVREYIASRFAEQMSIQSLAQLAGLSPNYFGEAFKKAYGQSVMDYLTELRIGHAKQLLRDSDLYMREIARKVGYHDEFYFSRKFKKVVGVSPSAYSRDTRKRVAVTSAAAIGNLLVLGVVPVAAPLDPKWSPYYHYYYQEQIKVHLSSPEADLDEESLRKLMSAKPDVLILHHEHDPMVRKQLLSSGIECVEIGAADWREQLRQTAEVVDRQSVCEQWIADYETRAAEARESVSQAVGADVFITLRISGEQIYLYSNRGIRDMLYGDLALATIPELKQLSNKEITLDQLAQFNPDRLLLLICPNASTRRYWLSLQYHTQWRGLNAVKNGQMYVIPSNPWFEYSALAMNRMLEEAILMLTGKNPAPSPVPVHGVT</sequence>
<dbReference type="SMART" id="SM00342">
    <property type="entry name" value="HTH_ARAC"/>
    <property type="match status" value="1"/>
</dbReference>
<accession>A0A3M8BF09</accession>
<keyword evidence="4" id="KW-0812">Transmembrane</keyword>
<dbReference type="Pfam" id="PF12833">
    <property type="entry name" value="HTH_18"/>
    <property type="match status" value="1"/>
</dbReference>
<evidence type="ECO:0000256" key="3">
    <source>
        <dbReference type="ARBA" id="ARBA00023163"/>
    </source>
</evidence>
<dbReference type="EMBL" id="RHHN01000004">
    <property type="protein sequence ID" value="RNB61537.1"/>
    <property type="molecule type" value="Genomic_DNA"/>
</dbReference>
<dbReference type="PANTHER" id="PTHR43280">
    <property type="entry name" value="ARAC-FAMILY TRANSCRIPTIONAL REGULATOR"/>
    <property type="match status" value="1"/>
</dbReference>
<reference evidence="8 9" key="1">
    <citation type="submission" date="2018-10" db="EMBL/GenBank/DDBJ databases">
        <title>Phylogenomics of Brevibacillus.</title>
        <authorList>
            <person name="Dunlap C."/>
        </authorList>
    </citation>
    <scope>NUCLEOTIDE SEQUENCE [LARGE SCALE GENOMIC DNA]</scope>
    <source>
        <strain evidence="8 9">NRRL NRS 1219</strain>
    </source>
</reference>
<dbReference type="Gene3D" id="1.10.10.60">
    <property type="entry name" value="Homeodomain-like"/>
    <property type="match status" value="2"/>
</dbReference>
<dbReference type="PROSITE" id="PS01124">
    <property type="entry name" value="HTH_ARAC_FAMILY_2"/>
    <property type="match status" value="1"/>
</dbReference>
<dbReference type="SUPFAM" id="SSF53807">
    <property type="entry name" value="Helical backbone' metal receptor"/>
    <property type="match status" value="1"/>
</dbReference>
<dbReference type="Gene3D" id="3.40.50.1980">
    <property type="entry name" value="Nitrogenase molybdenum iron protein domain"/>
    <property type="match status" value="2"/>
</dbReference>
<dbReference type="InterPro" id="IPR009057">
    <property type="entry name" value="Homeodomain-like_sf"/>
</dbReference>
<dbReference type="Proteomes" id="UP000276178">
    <property type="component" value="Unassembled WGS sequence"/>
</dbReference>
<evidence type="ECO:0000259" key="6">
    <source>
        <dbReference type="PROSITE" id="PS50983"/>
    </source>
</evidence>
<evidence type="ECO:0000259" key="5">
    <source>
        <dbReference type="PROSITE" id="PS01124"/>
    </source>
</evidence>
<evidence type="ECO:0000313" key="8">
    <source>
        <dbReference type="EMBL" id="RNB61537.1"/>
    </source>
</evidence>
<dbReference type="InterPro" id="IPR020449">
    <property type="entry name" value="Tscrpt_reg_AraC-type_HTH"/>
</dbReference>
<keyword evidence="4" id="KW-1133">Transmembrane helix</keyword>
<dbReference type="GO" id="GO:0043565">
    <property type="term" value="F:sequence-specific DNA binding"/>
    <property type="evidence" value="ECO:0007669"/>
    <property type="project" value="InterPro"/>
</dbReference>
<dbReference type="InterPro" id="IPR002491">
    <property type="entry name" value="ABC_transptr_periplasmic_BD"/>
</dbReference>
<name>A0A3M8BF09_9BACL</name>
<evidence type="ECO:0000256" key="4">
    <source>
        <dbReference type="SAM" id="Phobius"/>
    </source>
</evidence>
<proteinExistence type="predicted"/>
<evidence type="ECO:0000313" key="9">
    <source>
        <dbReference type="Proteomes" id="UP000276178"/>
    </source>
</evidence>
<dbReference type="EMBL" id="BJOD01000046">
    <property type="protein sequence ID" value="GED27643.1"/>
    <property type="molecule type" value="Genomic_DNA"/>
</dbReference>
<dbReference type="InterPro" id="IPR018062">
    <property type="entry name" value="HTH_AraC-typ_CS"/>
</dbReference>
<dbReference type="GO" id="GO:0003700">
    <property type="term" value="F:DNA-binding transcription factor activity"/>
    <property type="evidence" value="ECO:0007669"/>
    <property type="project" value="InterPro"/>
</dbReference>
<comment type="caution">
    <text evidence="8">The sequence shown here is derived from an EMBL/GenBank/DDBJ whole genome shotgun (WGS) entry which is preliminary data.</text>
</comment>
<keyword evidence="10" id="KW-1185">Reference proteome</keyword>
<keyword evidence="3" id="KW-0804">Transcription</keyword>
<reference evidence="7 10" key="2">
    <citation type="submission" date="2019-06" db="EMBL/GenBank/DDBJ databases">
        <title>Whole genome shotgun sequence of Brevibacillus agri NBRC 15538.</title>
        <authorList>
            <person name="Hosoyama A."/>
            <person name="Uohara A."/>
            <person name="Ohji S."/>
            <person name="Ichikawa N."/>
        </authorList>
    </citation>
    <scope>NUCLEOTIDE SEQUENCE [LARGE SCALE GENOMIC DNA]</scope>
    <source>
        <strain evidence="7 10">NBRC 15538</strain>
    </source>
</reference>
<dbReference type="InterPro" id="IPR018060">
    <property type="entry name" value="HTH_AraC"/>
</dbReference>
<dbReference type="PANTHER" id="PTHR43280:SF28">
    <property type="entry name" value="HTH-TYPE TRANSCRIPTIONAL ACTIVATOR RHAS"/>
    <property type="match status" value="1"/>
</dbReference>
<dbReference type="OrthoDB" id="2461801at2"/>
<dbReference type="RefSeq" id="WP_122952393.1">
    <property type="nucleotide sequence ID" value="NZ_BJOD01000046.1"/>
</dbReference>
<dbReference type="Proteomes" id="UP000317180">
    <property type="component" value="Unassembled WGS sequence"/>
</dbReference>
<feature type="domain" description="HTH araC/xylS-type" evidence="5">
    <location>
        <begin position="22"/>
        <end position="120"/>
    </location>
</feature>
<dbReference type="PROSITE" id="PS00041">
    <property type="entry name" value="HTH_ARAC_FAMILY_1"/>
    <property type="match status" value="1"/>
</dbReference>
<dbReference type="GeneID" id="82809359"/>
<feature type="domain" description="Fe/B12 periplasmic-binding" evidence="6">
    <location>
        <begin position="124"/>
        <end position="384"/>
    </location>
</feature>
<dbReference type="SUPFAM" id="SSF46689">
    <property type="entry name" value="Homeodomain-like"/>
    <property type="match status" value="2"/>
</dbReference>
<dbReference type="PRINTS" id="PR00032">
    <property type="entry name" value="HTHARAC"/>
</dbReference>
<gene>
    <name evidence="7" type="ORF">BAG01nite_37450</name>
    <name evidence="8" type="ORF">EB820_00580</name>
</gene>
<dbReference type="Pfam" id="PF01497">
    <property type="entry name" value="Peripla_BP_2"/>
    <property type="match status" value="1"/>
</dbReference>
<keyword evidence="1" id="KW-0805">Transcription regulation</keyword>
<organism evidence="8 9">
    <name type="scientific">Brevibacillus agri</name>
    <dbReference type="NCBI Taxonomy" id="51101"/>
    <lineage>
        <taxon>Bacteria</taxon>
        <taxon>Bacillati</taxon>
        <taxon>Bacillota</taxon>
        <taxon>Bacilli</taxon>
        <taxon>Bacillales</taxon>
        <taxon>Paenibacillaceae</taxon>
        <taxon>Brevibacillus</taxon>
    </lineage>
</organism>
<dbReference type="AlphaFoldDB" id="A0A3M8BF09"/>
<evidence type="ECO:0000256" key="1">
    <source>
        <dbReference type="ARBA" id="ARBA00023015"/>
    </source>
</evidence>
<feature type="transmembrane region" description="Helical" evidence="4">
    <location>
        <begin position="125"/>
        <end position="146"/>
    </location>
</feature>